<dbReference type="Proteomes" id="UP000807370">
    <property type="component" value="Unassembled WGS sequence"/>
</dbReference>
<feature type="region of interest" description="Disordered" evidence="1">
    <location>
        <begin position="187"/>
        <end position="212"/>
    </location>
</feature>
<keyword evidence="4" id="KW-1185">Reference proteome</keyword>
<dbReference type="Gene3D" id="3.50.4.10">
    <property type="entry name" value="Hepatocyte Growth Factor"/>
    <property type="match status" value="1"/>
</dbReference>
<dbReference type="RefSeq" id="WP_197959898.1">
    <property type="nucleotide sequence ID" value="NZ_JACCHP010000007.1"/>
</dbReference>
<feature type="domain" description="Apple" evidence="2">
    <location>
        <begin position="218"/>
        <end position="267"/>
    </location>
</feature>
<gene>
    <name evidence="3" type="ORF">HZZ13_12525</name>
</gene>
<comment type="caution">
    <text evidence="3">The sequence shown here is derived from an EMBL/GenBank/DDBJ whole genome shotgun (WGS) entry which is preliminary data.</text>
</comment>
<dbReference type="InterPro" id="IPR003609">
    <property type="entry name" value="Pan_app"/>
</dbReference>
<dbReference type="Pfam" id="PF14295">
    <property type="entry name" value="PAN_4"/>
    <property type="match status" value="1"/>
</dbReference>
<dbReference type="EMBL" id="JACCHP010000007">
    <property type="protein sequence ID" value="MBH5398610.1"/>
    <property type="molecule type" value="Genomic_DNA"/>
</dbReference>
<proteinExistence type="predicted"/>
<name>A0ABS0PN20_9BRAD</name>
<sequence>MLLSRWSARIGNVMRPHIAGVIVHSLALAMGALVLAIWSGLSSAAVAAECQAWRLPAKFNAVEDSGFFVVFSMTRRSENEYDGTVYYNDWKTYREVKGRATARLDGPKLDITAEWATMPTGGGHFTYYKGTIDGSGFIGGLRRNPLLPEGDKNREVFFKSKQQATCVTTSSHNNSGGIRDRIEAIKKAQQGSASSTPSPASPTPPTRPSAQRAEQNINRLGRDYRHFEVPIERYQSCLEACEADGQCKAYTYVRAGVQGPRGVCWLKDSVPAKSANRCCVSGALR</sequence>
<reference evidence="3 4" key="1">
    <citation type="submission" date="2020-07" db="EMBL/GenBank/DDBJ databases">
        <title>Bradyrhizobium diversity isolated from nodules of indigenous legumes of Western Australia.</title>
        <authorList>
            <person name="Klepa M.S."/>
        </authorList>
    </citation>
    <scope>NUCLEOTIDE SEQUENCE [LARGE SCALE GENOMIC DNA]</scope>
    <source>
        <strain evidence="3 4">CNPSo 4010</strain>
    </source>
</reference>
<evidence type="ECO:0000259" key="2">
    <source>
        <dbReference type="Pfam" id="PF14295"/>
    </source>
</evidence>
<organism evidence="3 4">
    <name type="scientific">Bradyrhizobium agreste</name>
    <dbReference type="NCBI Taxonomy" id="2751811"/>
    <lineage>
        <taxon>Bacteria</taxon>
        <taxon>Pseudomonadati</taxon>
        <taxon>Pseudomonadota</taxon>
        <taxon>Alphaproteobacteria</taxon>
        <taxon>Hyphomicrobiales</taxon>
        <taxon>Nitrobacteraceae</taxon>
        <taxon>Bradyrhizobium</taxon>
    </lineage>
</organism>
<evidence type="ECO:0000313" key="3">
    <source>
        <dbReference type="EMBL" id="MBH5398610.1"/>
    </source>
</evidence>
<evidence type="ECO:0000256" key="1">
    <source>
        <dbReference type="SAM" id="MobiDB-lite"/>
    </source>
</evidence>
<evidence type="ECO:0000313" key="4">
    <source>
        <dbReference type="Proteomes" id="UP000807370"/>
    </source>
</evidence>
<accession>A0ABS0PN20</accession>
<protein>
    <submittedName>
        <fullName evidence="3">PAN domain-containing protein</fullName>
    </submittedName>
</protein>